<sequence>RAAGFRWRPYVLRAYFDTQLLVSESKGKVAHDYRVFWMGHKGSMEARYTTNKGRLPQSLIDDMREAYRRCEPLLSTIPIGGERDAQSKIAKVMLMGLGYTEEELSTVDFDSMDMATFQELVTKKVPSGGSRAQQRLAHTDELPGLLKEGWRVGHRSQWPPGRPRTSEPLTSSSYGSGPSPGPARYK</sequence>
<dbReference type="EMBL" id="AUZZ01004804">
    <property type="protein sequence ID" value="EQD51929.1"/>
    <property type="molecule type" value="Genomic_DNA"/>
</dbReference>
<dbReference type="AlphaFoldDB" id="T1BFT1"/>
<evidence type="ECO:0000256" key="1">
    <source>
        <dbReference type="SAM" id="MobiDB-lite"/>
    </source>
</evidence>
<accession>T1BFT1</accession>
<evidence type="ECO:0000313" key="2">
    <source>
        <dbReference type="EMBL" id="EQD51929.1"/>
    </source>
</evidence>
<name>T1BFT1_9ZZZZ</name>
<gene>
    <name evidence="2" type="ORF">B2A_06753</name>
</gene>
<protein>
    <submittedName>
        <fullName evidence="2">Integrase/recombinase</fullName>
    </submittedName>
</protein>
<feature type="non-terminal residue" evidence="2">
    <location>
        <position position="1"/>
    </location>
</feature>
<proteinExistence type="predicted"/>
<comment type="caution">
    <text evidence="2">The sequence shown here is derived from an EMBL/GenBank/DDBJ whole genome shotgun (WGS) entry which is preliminary data.</text>
</comment>
<reference evidence="2" key="1">
    <citation type="submission" date="2013-08" db="EMBL/GenBank/DDBJ databases">
        <authorList>
            <person name="Mendez C."/>
            <person name="Richter M."/>
            <person name="Ferrer M."/>
            <person name="Sanchez J."/>
        </authorList>
    </citation>
    <scope>NUCLEOTIDE SEQUENCE</scope>
</reference>
<reference evidence="2" key="2">
    <citation type="journal article" date="2014" name="ISME J.">
        <title>Microbial stratification in low pH oxic and suboxic macroscopic growths along an acid mine drainage.</title>
        <authorList>
            <person name="Mendez-Garcia C."/>
            <person name="Mesa V."/>
            <person name="Sprenger R.R."/>
            <person name="Richter M."/>
            <person name="Diez M.S."/>
            <person name="Solano J."/>
            <person name="Bargiela R."/>
            <person name="Golyshina O.V."/>
            <person name="Manteca A."/>
            <person name="Ramos J.L."/>
            <person name="Gallego J.R."/>
            <person name="Llorente I."/>
            <person name="Martins Dos Santos V.A."/>
            <person name="Jensen O.N."/>
            <person name="Pelaez A.I."/>
            <person name="Sanchez J."/>
            <person name="Ferrer M."/>
        </authorList>
    </citation>
    <scope>NUCLEOTIDE SEQUENCE</scope>
</reference>
<feature type="region of interest" description="Disordered" evidence="1">
    <location>
        <begin position="147"/>
        <end position="186"/>
    </location>
</feature>
<organism evidence="2">
    <name type="scientific">mine drainage metagenome</name>
    <dbReference type="NCBI Taxonomy" id="410659"/>
    <lineage>
        <taxon>unclassified sequences</taxon>
        <taxon>metagenomes</taxon>
        <taxon>ecological metagenomes</taxon>
    </lineage>
</organism>